<evidence type="ECO:0000313" key="4">
    <source>
        <dbReference type="EMBL" id="CAK7917658.1"/>
    </source>
</evidence>
<proteinExistence type="predicted"/>
<feature type="signal peptide" evidence="3">
    <location>
        <begin position="1"/>
        <end position="16"/>
    </location>
</feature>
<feature type="transmembrane region" description="Helical" evidence="2">
    <location>
        <begin position="171"/>
        <end position="193"/>
    </location>
</feature>
<evidence type="ECO:0000256" key="3">
    <source>
        <dbReference type="SAM" id="SignalP"/>
    </source>
</evidence>
<reference evidence="4" key="1">
    <citation type="submission" date="2024-01" db="EMBL/GenBank/DDBJ databases">
        <authorList>
            <person name="Webb A."/>
        </authorList>
    </citation>
    <scope>NUCLEOTIDE SEQUENCE</scope>
    <source>
        <strain evidence="4">Pm1</strain>
    </source>
</reference>
<dbReference type="AlphaFoldDB" id="A0AAV1TDW2"/>
<keyword evidence="2" id="KW-0472">Membrane</keyword>
<organism evidence="4 5">
    <name type="scientific">Peronospora matthiolae</name>
    <dbReference type="NCBI Taxonomy" id="2874970"/>
    <lineage>
        <taxon>Eukaryota</taxon>
        <taxon>Sar</taxon>
        <taxon>Stramenopiles</taxon>
        <taxon>Oomycota</taxon>
        <taxon>Peronosporomycetes</taxon>
        <taxon>Peronosporales</taxon>
        <taxon>Peronosporaceae</taxon>
        <taxon>Peronospora</taxon>
    </lineage>
</organism>
<evidence type="ECO:0000313" key="5">
    <source>
        <dbReference type="Proteomes" id="UP001162060"/>
    </source>
</evidence>
<keyword evidence="3" id="KW-0732">Signal</keyword>
<evidence type="ECO:0000256" key="2">
    <source>
        <dbReference type="SAM" id="Phobius"/>
    </source>
</evidence>
<keyword evidence="2" id="KW-1133">Transmembrane helix</keyword>
<gene>
    <name evidence="4" type="ORF">PM001_LOCUS5641</name>
</gene>
<protein>
    <submittedName>
        <fullName evidence="4">Uncharacterized protein</fullName>
    </submittedName>
</protein>
<feature type="region of interest" description="Disordered" evidence="1">
    <location>
        <begin position="101"/>
        <end position="127"/>
    </location>
</feature>
<feature type="chain" id="PRO_5043796798" evidence="3">
    <location>
        <begin position="17"/>
        <end position="207"/>
    </location>
</feature>
<accession>A0AAV1TDW2</accession>
<sequence>MRWISFFWVALTYSRGQSHGHLAIYRGYDATPPMPQRNMVHSMTHLRHAMVTAHRFQMQQVTTARRQLEALSTRLHVELQELLTTRQHAYEQIQEPRYPSKCECESASSSTTPLPAPVPAQPTESEKAAGALLSGNASWQLEPVEPSMSSDNRLAGADGRHQTDSFFATTLFALAVFFMAVPVACILGFVFFYRRRRRRQRKHYTHA</sequence>
<dbReference type="Proteomes" id="UP001162060">
    <property type="component" value="Unassembled WGS sequence"/>
</dbReference>
<keyword evidence="2" id="KW-0812">Transmembrane</keyword>
<dbReference type="EMBL" id="CAKLBY020000046">
    <property type="protein sequence ID" value="CAK7917658.1"/>
    <property type="molecule type" value="Genomic_DNA"/>
</dbReference>
<name>A0AAV1TDW2_9STRA</name>
<evidence type="ECO:0000256" key="1">
    <source>
        <dbReference type="SAM" id="MobiDB-lite"/>
    </source>
</evidence>
<comment type="caution">
    <text evidence="4">The sequence shown here is derived from an EMBL/GenBank/DDBJ whole genome shotgun (WGS) entry which is preliminary data.</text>
</comment>